<dbReference type="HOGENOM" id="CLU_1080523_0_0_0"/>
<keyword evidence="1" id="KW-0732">Signal</keyword>
<organism evidence="2 3">
    <name type="scientific">Chthonomonas calidirosea (strain DSM 23976 / ICMP 18418 / T49)</name>
    <dbReference type="NCBI Taxonomy" id="1303518"/>
    <lineage>
        <taxon>Bacteria</taxon>
        <taxon>Bacillati</taxon>
        <taxon>Armatimonadota</taxon>
        <taxon>Chthonomonadia</taxon>
        <taxon>Chthonomonadales</taxon>
        <taxon>Chthonomonadaceae</taxon>
        <taxon>Chthonomonas</taxon>
    </lineage>
</organism>
<reference evidence="3" key="1">
    <citation type="submission" date="2013-03" db="EMBL/GenBank/DDBJ databases">
        <title>Genome sequence of Chthonomonas calidirosea, the first sequenced genome from the Armatimonadetes phylum (formally candidate division OP10).</title>
        <authorList>
            <person name="Lee K.C.Y."/>
            <person name="Morgan X.C."/>
            <person name="Dunfield P.F."/>
            <person name="Tamas I."/>
            <person name="Houghton K.M."/>
            <person name="Vyssotski M."/>
            <person name="Ryan J.L.J."/>
            <person name="Lagutin K."/>
            <person name="McDonald I.R."/>
            <person name="Stott M.B."/>
        </authorList>
    </citation>
    <scope>NUCLEOTIDE SEQUENCE [LARGE SCALE GENOMIC DNA]</scope>
    <source>
        <strain evidence="3">DSM 23976 / ICMP 18418 / T49</strain>
    </source>
</reference>
<evidence type="ECO:0000256" key="1">
    <source>
        <dbReference type="SAM" id="SignalP"/>
    </source>
</evidence>
<dbReference type="PATRIC" id="fig|1303518.3.peg.1597"/>
<dbReference type="Proteomes" id="UP000014227">
    <property type="component" value="Chromosome I"/>
</dbReference>
<feature type="signal peptide" evidence="1">
    <location>
        <begin position="1"/>
        <end position="26"/>
    </location>
</feature>
<evidence type="ECO:0000313" key="2">
    <source>
        <dbReference type="EMBL" id="CCW35373.1"/>
    </source>
</evidence>
<protein>
    <submittedName>
        <fullName evidence="2">Uncharacterized protein</fullName>
    </submittedName>
</protein>
<accession>S0EZ15</accession>
<dbReference type="AlphaFoldDB" id="S0EZ15"/>
<dbReference type="InParanoid" id="S0EZ15"/>
<feature type="chain" id="PRO_5004485905" evidence="1">
    <location>
        <begin position="27"/>
        <end position="257"/>
    </location>
</feature>
<dbReference type="OrthoDB" id="10016784at2"/>
<evidence type="ECO:0000313" key="3">
    <source>
        <dbReference type="Proteomes" id="UP000014227"/>
    </source>
</evidence>
<gene>
    <name evidence="2" type="ORF">CCALI_01557</name>
</gene>
<sequence length="257" mass="27982">MKTFVRLVGRCALLGASLSMSHLAFATNDTLHFLNANGSNSVDVTYVLSGQSHTESTTAGQYNFQINGSQQIYTGFCTDLFDSIFNNDTWSALRTTVSDSTHGLASVYYANGTNGNTISTQNIHAIDYIVAHYANMPASRTKTDAQLAIWDLSLGGSVSYNPSKHTYSWSSIFSAVDSGQHSYGDLAGVYNIEQTAFANDWRSWNSVFENAGAQANGRKQDIAFAATPEASSFISFASLVAGSIWIPLRARRHRRGR</sequence>
<dbReference type="EMBL" id="HF951689">
    <property type="protein sequence ID" value="CCW35373.1"/>
    <property type="molecule type" value="Genomic_DNA"/>
</dbReference>
<dbReference type="KEGG" id="ccz:CCALI_01557"/>
<name>S0EZ15_CHTCT</name>
<dbReference type="RefSeq" id="WP_016482907.1">
    <property type="nucleotide sequence ID" value="NC_021487.1"/>
</dbReference>
<proteinExistence type="predicted"/>
<keyword evidence="3" id="KW-1185">Reference proteome</keyword>